<evidence type="ECO:0000256" key="3">
    <source>
        <dbReference type="ARBA" id="ARBA00022576"/>
    </source>
</evidence>
<keyword evidence="5 6" id="KW-0663">Pyridoxal phosphate</keyword>
<keyword evidence="8" id="KW-1185">Reference proteome</keyword>
<name>A0A1Y6BWV7_9BACT</name>
<dbReference type="GO" id="GO:0005829">
    <property type="term" value="C:cytosol"/>
    <property type="evidence" value="ECO:0007669"/>
    <property type="project" value="TreeGrafter"/>
</dbReference>
<dbReference type="InterPro" id="IPR005814">
    <property type="entry name" value="Aminotrans_3"/>
</dbReference>
<dbReference type="InterPro" id="IPR015421">
    <property type="entry name" value="PyrdxlP-dep_Trfase_major"/>
</dbReference>
<dbReference type="EMBL" id="FWZT01000010">
    <property type="protein sequence ID" value="SMF33024.1"/>
    <property type="molecule type" value="Genomic_DNA"/>
</dbReference>
<dbReference type="GO" id="GO:0009450">
    <property type="term" value="P:gamma-aminobutyric acid catabolic process"/>
    <property type="evidence" value="ECO:0007669"/>
    <property type="project" value="TreeGrafter"/>
</dbReference>
<evidence type="ECO:0000256" key="5">
    <source>
        <dbReference type="ARBA" id="ARBA00022898"/>
    </source>
</evidence>
<dbReference type="RefSeq" id="WP_132320784.1">
    <property type="nucleotide sequence ID" value="NZ_FWZT01000010.1"/>
</dbReference>
<evidence type="ECO:0000313" key="7">
    <source>
        <dbReference type="EMBL" id="SMF33024.1"/>
    </source>
</evidence>
<sequence>MEKIEKLHEIRKQTGAAVTTGLEDEILAAFLDKDPSLGIAIDEAYQAFQELAREHKDMLTMDETKLVEELQAGYLNFYAANAVNPYVSLSAKGPWLVTSHGAVLHDSGGYGMLGFGHSPDKVLDAMNGRQVMANVMTAHFSQKFLVDRLKKEVGHTRSSGMPFKKFVCLNSGSESVTVAARISDLNARVVTDPGGRYEGRTINMLAMKGGFHGRTDRPAQASDSSLKSYQKLASFRDRKNLITVEPNNVDELRQAFAQAEKDNVFIEMVLLEPVMGEGNPGVGVTREFYDEVRKLTKEHGCMMLVDSIQAGLRAHGCLSITDYPGFQDCEAPDLETYSKAVNAGQYPLSILALNDTAAGIFQRGIYGNTMTTNPRALDVACAVLDSITPELRKNIVERGKEFIDKFKGLQKEFPDIVTGVSGTGLLCALHLKKDGFVVVGDDCVEAYMRKIGIGVIHGGENALRFTPHFNITSAEVDLIIDKIRETLKRGPVYK</sequence>
<dbReference type="PANTHER" id="PTHR43206:SF2">
    <property type="entry name" value="4-AMINOBUTYRATE AMINOTRANSFERASE GABT"/>
    <property type="match status" value="1"/>
</dbReference>
<organism evidence="7 8">
    <name type="scientific">Pseudobacteriovorax antillogorgiicola</name>
    <dbReference type="NCBI Taxonomy" id="1513793"/>
    <lineage>
        <taxon>Bacteria</taxon>
        <taxon>Pseudomonadati</taxon>
        <taxon>Bdellovibrionota</taxon>
        <taxon>Oligoflexia</taxon>
        <taxon>Oligoflexales</taxon>
        <taxon>Pseudobacteriovoracaceae</taxon>
        <taxon>Pseudobacteriovorax</taxon>
    </lineage>
</organism>
<dbReference type="STRING" id="1513793.SAMN06296036_11077"/>
<dbReference type="PANTHER" id="PTHR43206">
    <property type="entry name" value="AMINOTRANSFERASE"/>
    <property type="match status" value="1"/>
</dbReference>
<comment type="similarity">
    <text evidence="2 6">Belongs to the class-III pyridoxal-phosphate-dependent aminotransferase family.</text>
</comment>
<proteinExistence type="inferred from homology"/>
<protein>
    <submittedName>
        <fullName evidence="7">L-lysine 6-transaminase</fullName>
    </submittedName>
</protein>
<keyword evidence="3" id="KW-0032">Aminotransferase</keyword>
<dbReference type="AlphaFoldDB" id="A0A1Y6BWV7"/>
<dbReference type="Gene3D" id="3.40.640.10">
    <property type="entry name" value="Type I PLP-dependent aspartate aminotransferase-like (Major domain)"/>
    <property type="match status" value="1"/>
</dbReference>
<evidence type="ECO:0000313" key="8">
    <source>
        <dbReference type="Proteomes" id="UP000192907"/>
    </source>
</evidence>
<dbReference type="Proteomes" id="UP000192907">
    <property type="component" value="Unassembled WGS sequence"/>
</dbReference>
<dbReference type="InterPro" id="IPR015422">
    <property type="entry name" value="PyrdxlP-dep_Trfase_small"/>
</dbReference>
<comment type="cofactor">
    <cofactor evidence="1">
        <name>pyridoxal 5'-phosphate</name>
        <dbReference type="ChEBI" id="CHEBI:597326"/>
    </cofactor>
</comment>
<dbReference type="SUPFAM" id="SSF53383">
    <property type="entry name" value="PLP-dependent transferases"/>
    <property type="match status" value="1"/>
</dbReference>
<dbReference type="Gene3D" id="3.90.1150.10">
    <property type="entry name" value="Aspartate Aminotransferase, domain 1"/>
    <property type="match status" value="1"/>
</dbReference>
<gene>
    <name evidence="7" type="ORF">SAMN06296036_11077</name>
</gene>
<keyword evidence="4" id="KW-0808">Transferase</keyword>
<dbReference type="GO" id="GO:0030170">
    <property type="term" value="F:pyridoxal phosphate binding"/>
    <property type="evidence" value="ECO:0007669"/>
    <property type="project" value="InterPro"/>
</dbReference>
<reference evidence="8" key="1">
    <citation type="submission" date="2017-04" db="EMBL/GenBank/DDBJ databases">
        <authorList>
            <person name="Varghese N."/>
            <person name="Submissions S."/>
        </authorList>
    </citation>
    <scope>NUCLEOTIDE SEQUENCE [LARGE SCALE GENOMIC DNA]</scope>
    <source>
        <strain evidence="8">RKEM611</strain>
    </source>
</reference>
<dbReference type="Pfam" id="PF00202">
    <property type="entry name" value="Aminotran_3"/>
    <property type="match status" value="1"/>
</dbReference>
<dbReference type="GO" id="GO:0008483">
    <property type="term" value="F:transaminase activity"/>
    <property type="evidence" value="ECO:0007669"/>
    <property type="project" value="UniProtKB-KW"/>
</dbReference>
<dbReference type="InterPro" id="IPR015424">
    <property type="entry name" value="PyrdxlP-dep_Trfase"/>
</dbReference>
<evidence type="ECO:0000256" key="1">
    <source>
        <dbReference type="ARBA" id="ARBA00001933"/>
    </source>
</evidence>
<evidence type="ECO:0000256" key="6">
    <source>
        <dbReference type="RuleBase" id="RU003560"/>
    </source>
</evidence>
<dbReference type="OrthoDB" id="6188639at2"/>
<accession>A0A1Y6BWV7</accession>
<evidence type="ECO:0000256" key="4">
    <source>
        <dbReference type="ARBA" id="ARBA00022679"/>
    </source>
</evidence>
<evidence type="ECO:0000256" key="2">
    <source>
        <dbReference type="ARBA" id="ARBA00008954"/>
    </source>
</evidence>